<proteinExistence type="predicted"/>
<feature type="compositionally biased region" description="Basic residues" evidence="1">
    <location>
        <begin position="120"/>
        <end position="139"/>
    </location>
</feature>
<dbReference type="OMA" id="RPQACLG"/>
<reference evidence="2 3" key="1">
    <citation type="journal article" date="2007" name="Nature">
        <title>Evolution of genes and genomes on the Drosophila phylogeny.</title>
        <authorList>
            <consortium name="Drosophila 12 Genomes Consortium"/>
            <person name="Clark A.G."/>
            <person name="Eisen M.B."/>
            <person name="Smith D.R."/>
            <person name="Bergman C.M."/>
            <person name="Oliver B."/>
            <person name="Markow T.A."/>
            <person name="Kaufman T.C."/>
            <person name="Kellis M."/>
            <person name="Gelbart W."/>
            <person name="Iyer V.N."/>
            <person name="Pollard D.A."/>
            <person name="Sackton T.B."/>
            <person name="Larracuente A.M."/>
            <person name="Singh N.D."/>
            <person name="Abad J.P."/>
            <person name="Abt D.N."/>
            <person name="Adryan B."/>
            <person name="Aguade M."/>
            <person name="Akashi H."/>
            <person name="Anderson W.W."/>
            <person name="Aquadro C.F."/>
            <person name="Ardell D.H."/>
            <person name="Arguello R."/>
            <person name="Artieri C.G."/>
            <person name="Barbash D.A."/>
            <person name="Barker D."/>
            <person name="Barsanti P."/>
            <person name="Batterham P."/>
            <person name="Batzoglou S."/>
            <person name="Begun D."/>
            <person name="Bhutkar A."/>
            <person name="Blanco E."/>
            <person name="Bosak S.A."/>
            <person name="Bradley R.K."/>
            <person name="Brand A.D."/>
            <person name="Brent M.R."/>
            <person name="Brooks A.N."/>
            <person name="Brown R.H."/>
            <person name="Butlin R.K."/>
            <person name="Caggese C."/>
            <person name="Calvi B.R."/>
            <person name="Bernardo de Carvalho A."/>
            <person name="Caspi A."/>
            <person name="Castrezana S."/>
            <person name="Celniker S.E."/>
            <person name="Chang J.L."/>
            <person name="Chapple C."/>
            <person name="Chatterji S."/>
            <person name="Chinwalla A."/>
            <person name="Civetta A."/>
            <person name="Clifton S.W."/>
            <person name="Comeron J.M."/>
            <person name="Costello J.C."/>
            <person name="Coyne J.A."/>
            <person name="Daub J."/>
            <person name="David R.G."/>
            <person name="Delcher A.L."/>
            <person name="Delehaunty K."/>
            <person name="Do C.B."/>
            <person name="Ebling H."/>
            <person name="Edwards K."/>
            <person name="Eickbush T."/>
            <person name="Evans J.D."/>
            <person name="Filipski A."/>
            <person name="Findeiss S."/>
            <person name="Freyhult E."/>
            <person name="Fulton L."/>
            <person name="Fulton R."/>
            <person name="Garcia A.C."/>
            <person name="Gardiner A."/>
            <person name="Garfield D.A."/>
            <person name="Garvin B.E."/>
            <person name="Gibson G."/>
            <person name="Gilbert D."/>
            <person name="Gnerre S."/>
            <person name="Godfrey J."/>
            <person name="Good R."/>
            <person name="Gotea V."/>
            <person name="Gravely B."/>
            <person name="Greenberg A.J."/>
            <person name="Griffiths-Jones S."/>
            <person name="Gross S."/>
            <person name="Guigo R."/>
            <person name="Gustafson E.A."/>
            <person name="Haerty W."/>
            <person name="Hahn M.W."/>
            <person name="Halligan D.L."/>
            <person name="Halpern A.L."/>
            <person name="Halter G.M."/>
            <person name="Han M.V."/>
            <person name="Heger A."/>
            <person name="Hillier L."/>
            <person name="Hinrichs A.S."/>
            <person name="Holmes I."/>
            <person name="Hoskins R.A."/>
            <person name="Hubisz M.J."/>
            <person name="Hultmark D."/>
            <person name="Huntley M.A."/>
            <person name="Jaffe D.B."/>
            <person name="Jagadeeshan S."/>
            <person name="Jeck W.R."/>
            <person name="Johnson J."/>
            <person name="Jones C.D."/>
            <person name="Jordan W.C."/>
            <person name="Karpen G.H."/>
            <person name="Kataoka E."/>
            <person name="Keightley P.D."/>
            <person name="Kheradpour P."/>
            <person name="Kirkness E.F."/>
            <person name="Koerich L.B."/>
            <person name="Kristiansen K."/>
            <person name="Kudrna D."/>
            <person name="Kulathinal R.J."/>
            <person name="Kumar S."/>
            <person name="Kwok R."/>
            <person name="Lander E."/>
            <person name="Langley C.H."/>
            <person name="Lapoint R."/>
            <person name="Lazzaro B.P."/>
            <person name="Lee S.J."/>
            <person name="Levesque L."/>
            <person name="Li R."/>
            <person name="Lin C.F."/>
            <person name="Lin M.F."/>
            <person name="Lindblad-Toh K."/>
            <person name="Llopart A."/>
            <person name="Long M."/>
            <person name="Low L."/>
            <person name="Lozovsky E."/>
            <person name="Lu J."/>
            <person name="Luo M."/>
            <person name="Machado C.A."/>
            <person name="Makalowski W."/>
            <person name="Marzo M."/>
            <person name="Matsuda M."/>
            <person name="Matzkin L."/>
            <person name="McAllister B."/>
            <person name="McBride C.S."/>
            <person name="McKernan B."/>
            <person name="McKernan K."/>
            <person name="Mendez-Lago M."/>
            <person name="Minx P."/>
            <person name="Mollenhauer M.U."/>
            <person name="Montooth K."/>
            <person name="Mount S.M."/>
            <person name="Mu X."/>
            <person name="Myers E."/>
            <person name="Negre B."/>
            <person name="Newfeld S."/>
            <person name="Nielsen R."/>
            <person name="Noor M.A."/>
            <person name="O'Grady P."/>
            <person name="Pachter L."/>
            <person name="Papaceit M."/>
            <person name="Parisi M.J."/>
            <person name="Parisi M."/>
            <person name="Parts L."/>
            <person name="Pedersen J.S."/>
            <person name="Pesole G."/>
            <person name="Phillippy A.M."/>
            <person name="Ponting C.P."/>
            <person name="Pop M."/>
            <person name="Porcelli D."/>
            <person name="Powell J.R."/>
            <person name="Prohaska S."/>
            <person name="Pruitt K."/>
            <person name="Puig M."/>
            <person name="Quesneville H."/>
            <person name="Ram K.R."/>
            <person name="Rand D."/>
            <person name="Rasmussen M.D."/>
            <person name="Reed L.K."/>
            <person name="Reenan R."/>
            <person name="Reily A."/>
            <person name="Remington K.A."/>
            <person name="Rieger T.T."/>
            <person name="Ritchie M.G."/>
            <person name="Robin C."/>
            <person name="Rogers Y.H."/>
            <person name="Rohde C."/>
            <person name="Rozas J."/>
            <person name="Rubenfield M.J."/>
            <person name="Ruiz A."/>
            <person name="Russo S."/>
            <person name="Salzberg S.L."/>
            <person name="Sanchez-Gracia A."/>
            <person name="Saranga D.J."/>
            <person name="Sato H."/>
            <person name="Schaeffer S.W."/>
            <person name="Schatz M.C."/>
            <person name="Schlenke T."/>
            <person name="Schwartz R."/>
            <person name="Segarra C."/>
            <person name="Singh R.S."/>
            <person name="Sirot L."/>
            <person name="Sirota M."/>
            <person name="Sisneros N.B."/>
            <person name="Smith C.D."/>
            <person name="Smith T.F."/>
            <person name="Spieth J."/>
            <person name="Stage D.E."/>
            <person name="Stark A."/>
            <person name="Stephan W."/>
            <person name="Strausberg R.L."/>
            <person name="Strempel S."/>
            <person name="Sturgill D."/>
            <person name="Sutton G."/>
            <person name="Sutton G.G."/>
            <person name="Tao W."/>
            <person name="Teichmann S."/>
            <person name="Tobari Y.N."/>
            <person name="Tomimura Y."/>
            <person name="Tsolas J.M."/>
            <person name="Valente V.L."/>
            <person name="Venter E."/>
            <person name="Venter J.C."/>
            <person name="Vicario S."/>
            <person name="Vieira F.G."/>
            <person name="Vilella A.J."/>
            <person name="Villasante A."/>
            <person name="Walenz B."/>
            <person name="Wang J."/>
            <person name="Wasserman M."/>
            <person name="Watts T."/>
            <person name="Wilson D."/>
            <person name="Wilson R.K."/>
            <person name="Wing R.A."/>
            <person name="Wolfner M.F."/>
            <person name="Wong A."/>
            <person name="Wong G.K."/>
            <person name="Wu C.I."/>
            <person name="Wu G."/>
            <person name="Yamamoto D."/>
            <person name="Yang H.P."/>
            <person name="Yang S.P."/>
            <person name="Yorke J.A."/>
            <person name="Yoshida K."/>
            <person name="Zdobnov E."/>
            <person name="Zhang P."/>
            <person name="Zhang Y."/>
            <person name="Zimin A.V."/>
            <person name="Baldwin J."/>
            <person name="Abdouelleil A."/>
            <person name="Abdulkadir J."/>
            <person name="Abebe A."/>
            <person name="Abera B."/>
            <person name="Abreu J."/>
            <person name="Acer S.C."/>
            <person name="Aftuck L."/>
            <person name="Alexander A."/>
            <person name="An P."/>
            <person name="Anderson E."/>
            <person name="Anderson S."/>
            <person name="Arachi H."/>
            <person name="Azer M."/>
            <person name="Bachantsang P."/>
            <person name="Barry A."/>
            <person name="Bayul T."/>
            <person name="Berlin A."/>
            <person name="Bessette D."/>
            <person name="Bloom T."/>
            <person name="Blye J."/>
            <person name="Boguslavskiy L."/>
            <person name="Bonnet C."/>
            <person name="Boukhgalter B."/>
            <person name="Bourzgui I."/>
            <person name="Brown A."/>
            <person name="Cahill P."/>
            <person name="Channer S."/>
            <person name="Cheshatsang Y."/>
            <person name="Chuda L."/>
            <person name="Citroen M."/>
            <person name="Collymore A."/>
            <person name="Cooke P."/>
            <person name="Costello M."/>
            <person name="D'Aco K."/>
            <person name="Daza R."/>
            <person name="De Haan G."/>
            <person name="DeGray S."/>
            <person name="DeMaso C."/>
            <person name="Dhargay N."/>
            <person name="Dooley K."/>
            <person name="Dooley E."/>
            <person name="Doricent M."/>
            <person name="Dorje P."/>
            <person name="Dorjee K."/>
            <person name="Dupes A."/>
            <person name="Elong R."/>
            <person name="Falk J."/>
            <person name="Farina A."/>
            <person name="Faro S."/>
            <person name="Ferguson D."/>
            <person name="Fisher S."/>
            <person name="Foley C.D."/>
            <person name="Franke A."/>
            <person name="Friedrich D."/>
            <person name="Gadbois L."/>
            <person name="Gearin G."/>
            <person name="Gearin C.R."/>
            <person name="Giannoukos G."/>
            <person name="Goode T."/>
            <person name="Graham J."/>
            <person name="Grandbois E."/>
            <person name="Grewal S."/>
            <person name="Gyaltsen K."/>
            <person name="Hafez N."/>
            <person name="Hagos B."/>
            <person name="Hall J."/>
            <person name="Henson C."/>
            <person name="Hollinger A."/>
            <person name="Honan T."/>
            <person name="Huard M.D."/>
            <person name="Hughes L."/>
            <person name="Hurhula B."/>
            <person name="Husby M.E."/>
            <person name="Kamat A."/>
            <person name="Kanga B."/>
            <person name="Kashin S."/>
            <person name="Khazanovich D."/>
            <person name="Kisner P."/>
            <person name="Lance K."/>
            <person name="Lara M."/>
            <person name="Lee W."/>
            <person name="Lennon N."/>
            <person name="Letendre F."/>
            <person name="LeVine R."/>
            <person name="Lipovsky A."/>
            <person name="Liu X."/>
            <person name="Liu J."/>
            <person name="Liu S."/>
            <person name="Lokyitsang T."/>
            <person name="Lokyitsang Y."/>
            <person name="Lubonja R."/>
            <person name="Lui A."/>
            <person name="MacDonald P."/>
            <person name="Magnisalis V."/>
            <person name="Maru K."/>
            <person name="Matthews C."/>
            <person name="McCusker W."/>
            <person name="McDonough S."/>
            <person name="Mehta T."/>
            <person name="Meldrim J."/>
            <person name="Meneus L."/>
            <person name="Mihai O."/>
            <person name="Mihalev A."/>
            <person name="Mihova T."/>
            <person name="Mittelman R."/>
            <person name="Mlenga V."/>
            <person name="Montmayeur A."/>
            <person name="Mulrain L."/>
            <person name="Navidi A."/>
            <person name="Naylor J."/>
            <person name="Negash T."/>
            <person name="Nguyen T."/>
            <person name="Nguyen N."/>
            <person name="Nicol R."/>
            <person name="Norbu C."/>
            <person name="Norbu N."/>
            <person name="Novod N."/>
            <person name="O'Neill B."/>
            <person name="Osman S."/>
            <person name="Markiewicz E."/>
            <person name="Oyono O.L."/>
            <person name="Patti C."/>
            <person name="Phunkhang P."/>
            <person name="Pierre F."/>
            <person name="Priest M."/>
            <person name="Raghuraman S."/>
            <person name="Rege F."/>
            <person name="Reyes R."/>
            <person name="Rise C."/>
            <person name="Rogov P."/>
            <person name="Ross K."/>
            <person name="Ryan E."/>
            <person name="Settipalli S."/>
            <person name="Shea T."/>
            <person name="Sherpa N."/>
            <person name="Shi L."/>
            <person name="Shih D."/>
            <person name="Sparrow T."/>
            <person name="Spaulding J."/>
            <person name="Stalker J."/>
            <person name="Stange-Thomann N."/>
            <person name="Stavropoulos S."/>
            <person name="Stone C."/>
            <person name="Strader C."/>
            <person name="Tesfaye S."/>
            <person name="Thomson T."/>
            <person name="Thoulutsang Y."/>
            <person name="Thoulutsang D."/>
            <person name="Topham K."/>
            <person name="Topping I."/>
            <person name="Tsamla T."/>
            <person name="Vassiliev H."/>
            <person name="Vo A."/>
            <person name="Wangchuk T."/>
            <person name="Wangdi T."/>
            <person name="Weiand M."/>
            <person name="Wilkinson J."/>
            <person name="Wilson A."/>
            <person name="Yadav S."/>
            <person name="Young G."/>
            <person name="Yu Q."/>
            <person name="Zembek L."/>
            <person name="Zhong D."/>
            <person name="Zimmer A."/>
            <person name="Zwirko Z."/>
            <person name="Jaffe D.B."/>
            <person name="Alvarez P."/>
            <person name="Brockman W."/>
            <person name="Butler J."/>
            <person name="Chin C."/>
            <person name="Gnerre S."/>
            <person name="Grabherr M."/>
            <person name="Kleber M."/>
            <person name="Mauceli E."/>
            <person name="MacCallum I."/>
        </authorList>
    </citation>
    <scope>NUCLEOTIDE SEQUENCE [LARGE SCALE GENOMIC DNA]</scope>
    <source>
        <strain evidence="3">Tucson 14030-0811.24</strain>
    </source>
</reference>
<dbReference type="EMBL" id="CH963850">
    <property type="protein sequence ID" value="EDW74995.1"/>
    <property type="molecule type" value="Genomic_DNA"/>
</dbReference>
<organism evidence="2 3">
    <name type="scientific">Drosophila willistoni</name>
    <name type="common">Fruit fly</name>
    <dbReference type="NCBI Taxonomy" id="7260"/>
    <lineage>
        <taxon>Eukaryota</taxon>
        <taxon>Metazoa</taxon>
        <taxon>Ecdysozoa</taxon>
        <taxon>Arthropoda</taxon>
        <taxon>Hexapoda</taxon>
        <taxon>Insecta</taxon>
        <taxon>Pterygota</taxon>
        <taxon>Neoptera</taxon>
        <taxon>Endopterygota</taxon>
        <taxon>Diptera</taxon>
        <taxon>Brachycera</taxon>
        <taxon>Muscomorpha</taxon>
        <taxon>Ephydroidea</taxon>
        <taxon>Drosophilidae</taxon>
        <taxon>Drosophila</taxon>
        <taxon>Sophophora</taxon>
    </lineage>
</organism>
<protein>
    <submittedName>
        <fullName evidence="2">Uncharacterized protein</fullName>
    </submittedName>
</protein>
<keyword evidence="3" id="KW-1185">Reference proteome</keyword>
<dbReference type="Proteomes" id="UP000007798">
    <property type="component" value="Unassembled WGS sequence"/>
</dbReference>
<gene>
    <name evidence="2" type="primary">Dwil\GK15977</name>
    <name evidence="2" type="ORF">Dwil_GK15977</name>
</gene>
<evidence type="ECO:0000313" key="3">
    <source>
        <dbReference type="Proteomes" id="UP000007798"/>
    </source>
</evidence>
<sequence length="169" mass="19634">MKFYPDEDVWFYVDKPSCMNSYQKYPKSHNWKLYDRSSSRVMMYWRDIEGSKMADVKRKDLYFTNWPKNRIRPQACLGMLYATGHRFIRLAQAEPSGFKCAPLPVNLAQARQIKVELRKKRKREMKAAKKAKKEAKKAKKNTDKGKGKGGKGGQGGTQSKVITYKNVDK</sequence>
<name>B4MSA6_DROWI</name>
<feature type="region of interest" description="Disordered" evidence="1">
    <location>
        <begin position="120"/>
        <end position="169"/>
    </location>
</feature>
<dbReference type="KEGG" id="dwi:6640833"/>
<dbReference type="OrthoDB" id="7991987at2759"/>
<dbReference type="InParanoid" id="B4MSA6"/>
<evidence type="ECO:0000256" key="1">
    <source>
        <dbReference type="SAM" id="MobiDB-lite"/>
    </source>
</evidence>
<evidence type="ECO:0000313" key="2">
    <source>
        <dbReference type="EMBL" id="EDW74995.1"/>
    </source>
</evidence>
<dbReference type="eggNOG" id="ENOG502T939">
    <property type="taxonomic scope" value="Eukaryota"/>
</dbReference>
<dbReference type="PhylomeDB" id="B4MSA6"/>
<dbReference type="HOGENOM" id="CLU_1588206_0_0_1"/>
<dbReference type="AlphaFoldDB" id="B4MSA6"/>
<accession>B4MSA6</accession>